<organism evidence="1 2">
    <name type="scientific">Boletus reticuloceps</name>
    <dbReference type="NCBI Taxonomy" id="495285"/>
    <lineage>
        <taxon>Eukaryota</taxon>
        <taxon>Fungi</taxon>
        <taxon>Dikarya</taxon>
        <taxon>Basidiomycota</taxon>
        <taxon>Agaricomycotina</taxon>
        <taxon>Agaricomycetes</taxon>
        <taxon>Agaricomycetidae</taxon>
        <taxon>Boletales</taxon>
        <taxon>Boletineae</taxon>
        <taxon>Boletaceae</taxon>
        <taxon>Boletoideae</taxon>
        <taxon>Boletus</taxon>
    </lineage>
</organism>
<comment type="caution">
    <text evidence="1">The sequence shown here is derived from an EMBL/GenBank/DDBJ whole genome shotgun (WGS) entry which is preliminary data.</text>
</comment>
<dbReference type="OrthoDB" id="2685026at2759"/>
<dbReference type="Proteomes" id="UP000683000">
    <property type="component" value="Unassembled WGS sequence"/>
</dbReference>
<protein>
    <submittedName>
        <fullName evidence="1">Uncharacterized protein</fullName>
    </submittedName>
</protein>
<dbReference type="EMBL" id="JAGFBS010000060">
    <property type="protein sequence ID" value="KAG6369933.1"/>
    <property type="molecule type" value="Genomic_DNA"/>
</dbReference>
<evidence type="ECO:0000313" key="1">
    <source>
        <dbReference type="EMBL" id="KAG6369933.1"/>
    </source>
</evidence>
<reference evidence="1" key="1">
    <citation type="submission" date="2021-03" db="EMBL/GenBank/DDBJ databases">
        <title>Evolutionary innovations through gain and loss of genes in the ectomycorrhizal Boletales.</title>
        <authorList>
            <person name="Wu G."/>
            <person name="Miyauchi S."/>
            <person name="Morin E."/>
            <person name="Yang Z.-L."/>
            <person name="Xu J."/>
            <person name="Martin F.M."/>
        </authorList>
    </citation>
    <scope>NUCLEOTIDE SEQUENCE</scope>
    <source>
        <strain evidence="1">BR01</strain>
    </source>
</reference>
<dbReference type="AlphaFoldDB" id="A0A8I3A3Y7"/>
<sequence length="88" mass="9706">MSSVMKLDTGTIIGKMEGYAIQGVKGKITGDPDAQMHWAHYFHNIVSIYTVDIKDWPASIPFANLSSACSGITQLETLHHKWDIGKTT</sequence>
<keyword evidence="2" id="KW-1185">Reference proteome</keyword>
<evidence type="ECO:0000313" key="2">
    <source>
        <dbReference type="Proteomes" id="UP000683000"/>
    </source>
</evidence>
<name>A0A8I3A3Y7_9AGAM</name>
<accession>A0A8I3A3Y7</accession>
<gene>
    <name evidence="1" type="ORF">JVT61DRAFT_13317</name>
</gene>
<proteinExistence type="predicted"/>